<dbReference type="GO" id="GO:0006281">
    <property type="term" value="P:DNA repair"/>
    <property type="evidence" value="ECO:0007669"/>
    <property type="project" value="InterPro"/>
</dbReference>
<evidence type="ECO:0000313" key="1">
    <source>
        <dbReference type="EMBL" id="DAD75307.1"/>
    </source>
</evidence>
<reference evidence="1" key="1">
    <citation type="journal article" date="2021" name="Proc. Natl. Acad. Sci. U.S.A.">
        <title>A Catalog of Tens of Thousands of Viruses from Human Metagenomes Reveals Hidden Associations with Chronic Diseases.</title>
        <authorList>
            <person name="Tisza M.J."/>
            <person name="Buck C.B."/>
        </authorList>
    </citation>
    <scope>NUCLEOTIDE SEQUENCE</scope>
    <source>
        <strain evidence="1">CtDgT26</strain>
    </source>
</reference>
<sequence>MAELHFTIPLPPVTKKNSQRIMHSSKTGKSFIMPSQKYIDYEAKAVWYCKKAGVNEPIDYPVEVKCLFYMPTKRRVDLTNLLEAMDDVLVKARVLLDDHCGIIVSHDGSRVLYDKENPRTEVSITAYE</sequence>
<protein>
    <submittedName>
        <fullName evidence="1">Endodeoxyribonuclease RusA</fullName>
    </submittedName>
</protein>
<dbReference type="SUPFAM" id="SSF103084">
    <property type="entry name" value="Holliday junction resolvase RusA"/>
    <property type="match status" value="1"/>
</dbReference>
<name>A0A8S5LZP1_9CAUD</name>
<dbReference type="InterPro" id="IPR008822">
    <property type="entry name" value="Endonuclease_RusA-like"/>
</dbReference>
<proteinExistence type="predicted"/>
<accession>A0A8S5LZP1</accession>
<dbReference type="GO" id="GO:0006310">
    <property type="term" value="P:DNA recombination"/>
    <property type="evidence" value="ECO:0007669"/>
    <property type="project" value="InterPro"/>
</dbReference>
<dbReference type="EMBL" id="BK014779">
    <property type="protein sequence ID" value="DAD75307.1"/>
    <property type="molecule type" value="Genomic_DNA"/>
</dbReference>
<organism evidence="1">
    <name type="scientific">Podoviridae sp. ctDgT26</name>
    <dbReference type="NCBI Taxonomy" id="2826547"/>
    <lineage>
        <taxon>Viruses</taxon>
        <taxon>Duplodnaviria</taxon>
        <taxon>Heunggongvirae</taxon>
        <taxon>Uroviricota</taxon>
        <taxon>Caudoviricetes</taxon>
    </lineage>
</organism>
<dbReference type="GO" id="GO:0000287">
    <property type="term" value="F:magnesium ion binding"/>
    <property type="evidence" value="ECO:0007669"/>
    <property type="project" value="InterPro"/>
</dbReference>
<dbReference type="Pfam" id="PF05866">
    <property type="entry name" value="RusA"/>
    <property type="match status" value="1"/>
</dbReference>
<dbReference type="InterPro" id="IPR036614">
    <property type="entry name" value="RusA-like_sf"/>
</dbReference>
<dbReference type="Gene3D" id="3.30.1330.70">
    <property type="entry name" value="Holliday junction resolvase RusA"/>
    <property type="match status" value="1"/>
</dbReference>